<dbReference type="Proteomes" id="UP000827092">
    <property type="component" value="Unassembled WGS sequence"/>
</dbReference>
<reference evidence="1 2" key="1">
    <citation type="journal article" date="2022" name="Nat. Ecol. Evol.">
        <title>A masculinizing supergene underlies an exaggerated male reproductive morph in a spider.</title>
        <authorList>
            <person name="Hendrickx F."/>
            <person name="De Corte Z."/>
            <person name="Sonet G."/>
            <person name="Van Belleghem S.M."/>
            <person name="Kostlbacher S."/>
            <person name="Vangestel C."/>
        </authorList>
    </citation>
    <scope>NUCLEOTIDE SEQUENCE [LARGE SCALE GENOMIC DNA]</scope>
    <source>
        <strain evidence="1">W744_W776</strain>
    </source>
</reference>
<comment type="caution">
    <text evidence="1">The sequence shown here is derived from an EMBL/GenBank/DDBJ whole genome shotgun (WGS) entry which is preliminary data.</text>
</comment>
<protein>
    <submittedName>
        <fullName evidence="1">Uncharacterized protein</fullName>
    </submittedName>
</protein>
<evidence type="ECO:0000313" key="1">
    <source>
        <dbReference type="EMBL" id="KAG8194408.1"/>
    </source>
</evidence>
<evidence type="ECO:0000313" key="2">
    <source>
        <dbReference type="Proteomes" id="UP000827092"/>
    </source>
</evidence>
<accession>A0AAV6VEC0</accession>
<sequence>MDESCVRKWMDDSDSITSSMLSFDGDDLLPKFLFAIEDDMNDMGSSGDNGSMRSSIVNCFWLVKTIEGLTDHVTKRGFL</sequence>
<dbReference type="EMBL" id="JAFNEN010000103">
    <property type="protein sequence ID" value="KAG8194408.1"/>
    <property type="molecule type" value="Genomic_DNA"/>
</dbReference>
<keyword evidence="2" id="KW-1185">Reference proteome</keyword>
<gene>
    <name evidence="1" type="ORF">JTE90_011019</name>
</gene>
<proteinExistence type="predicted"/>
<name>A0AAV6VEC0_9ARAC</name>
<dbReference type="AlphaFoldDB" id="A0AAV6VEC0"/>
<organism evidence="1 2">
    <name type="scientific">Oedothorax gibbosus</name>
    <dbReference type="NCBI Taxonomy" id="931172"/>
    <lineage>
        <taxon>Eukaryota</taxon>
        <taxon>Metazoa</taxon>
        <taxon>Ecdysozoa</taxon>
        <taxon>Arthropoda</taxon>
        <taxon>Chelicerata</taxon>
        <taxon>Arachnida</taxon>
        <taxon>Araneae</taxon>
        <taxon>Araneomorphae</taxon>
        <taxon>Entelegynae</taxon>
        <taxon>Araneoidea</taxon>
        <taxon>Linyphiidae</taxon>
        <taxon>Erigoninae</taxon>
        <taxon>Oedothorax</taxon>
    </lineage>
</organism>